<organism evidence="1 2">
    <name type="scientific">Austropuccinia psidii MF-1</name>
    <dbReference type="NCBI Taxonomy" id="1389203"/>
    <lineage>
        <taxon>Eukaryota</taxon>
        <taxon>Fungi</taxon>
        <taxon>Dikarya</taxon>
        <taxon>Basidiomycota</taxon>
        <taxon>Pucciniomycotina</taxon>
        <taxon>Pucciniomycetes</taxon>
        <taxon>Pucciniales</taxon>
        <taxon>Sphaerophragmiaceae</taxon>
        <taxon>Austropuccinia</taxon>
    </lineage>
</organism>
<comment type="caution">
    <text evidence="1">The sequence shown here is derived from an EMBL/GenBank/DDBJ whole genome shotgun (WGS) entry which is preliminary data.</text>
</comment>
<dbReference type="Proteomes" id="UP000765509">
    <property type="component" value="Unassembled WGS sequence"/>
</dbReference>
<evidence type="ECO:0000313" key="1">
    <source>
        <dbReference type="EMBL" id="MBW0556422.1"/>
    </source>
</evidence>
<name>A0A9Q3J638_9BASI</name>
<keyword evidence="2" id="KW-1185">Reference proteome</keyword>
<dbReference type="OrthoDB" id="3059824at2759"/>
<dbReference type="EMBL" id="AVOT02063872">
    <property type="protein sequence ID" value="MBW0556422.1"/>
    <property type="molecule type" value="Genomic_DNA"/>
</dbReference>
<evidence type="ECO:0000313" key="2">
    <source>
        <dbReference type="Proteomes" id="UP000765509"/>
    </source>
</evidence>
<proteinExistence type="predicted"/>
<reference evidence="1" key="1">
    <citation type="submission" date="2021-03" db="EMBL/GenBank/DDBJ databases">
        <title>Draft genome sequence of rust myrtle Austropuccinia psidii MF-1, a brazilian biotype.</title>
        <authorList>
            <person name="Quecine M.C."/>
            <person name="Pachon D.M.R."/>
            <person name="Bonatelli M.L."/>
            <person name="Correr F.H."/>
            <person name="Franceschini L.M."/>
            <person name="Leite T.F."/>
            <person name="Margarido G.R.A."/>
            <person name="Almeida C.A."/>
            <person name="Ferrarezi J.A."/>
            <person name="Labate C.A."/>
        </authorList>
    </citation>
    <scope>NUCLEOTIDE SEQUENCE</scope>
    <source>
        <strain evidence="1">MF-1</strain>
    </source>
</reference>
<gene>
    <name evidence="1" type="ORF">O181_096137</name>
</gene>
<sequence>MVDGAHSDGLNADSTEIDNQSRIKVICPFNPTLITSSIDQLNVLPYSRRGNAFFSALIEIPSIYKNAVKTKDKDLWKKAINKEPDNMNQLKVWEIIDLKEDYKLVGTTWIFRMKMNQ</sequence>
<protein>
    <submittedName>
        <fullName evidence="1">Uncharacterized protein</fullName>
    </submittedName>
</protein>
<accession>A0A9Q3J638</accession>
<dbReference type="AlphaFoldDB" id="A0A9Q3J638"/>